<dbReference type="Gene3D" id="3.30.429.10">
    <property type="entry name" value="Macrophage Migration Inhibitory Factor"/>
    <property type="match status" value="1"/>
</dbReference>
<dbReference type="Pfam" id="PF01187">
    <property type="entry name" value="MIF"/>
    <property type="match status" value="1"/>
</dbReference>
<protein>
    <recommendedName>
        <fullName evidence="3">Macrophage migration inhibitory factor (MIF)</fullName>
    </recommendedName>
</protein>
<dbReference type="SUPFAM" id="SSF55331">
    <property type="entry name" value="Tautomerase/MIF"/>
    <property type="match status" value="1"/>
</dbReference>
<comment type="caution">
    <text evidence="1">The sequence shown here is derived from an EMBL/GenBank/DDBJ whole genome shotgun (WGS) entry which is preliminary data.</text>
</comment>
<name>A0A9D1LJM8_9FIRM</name>
<sequence>MPFIHAKFTTTPTPEEMDAIKTDLGKAITKIPGKSEAWLMVQLQGGCALWHQGKAFEKIAMVEVQIYGTPSDESCNALTGEITKILENRLGYPPEHVYVSYQFCTQWGWNGSNF</sequence>
<evidence type="ECO:0000313" key="2">
    <source>
        <dbReference type="Proteomes" id="UP000824082"/>
    </source>
</evidence>
<dbReference type="AlphaFoldDB" id="A0A9D1LJM8"/>
<organism evidence="1 2">
    <name type="scientific">Candidatus Egerieicola faecale</name>
    <dbReference type="NCBI Taxonomy" id="2840774"/>
    <lineage>
        <taxon>Bacteria</taxon>
        <taxon>Bacillati</taxon>
        <taxon>Bacillota</taxon>
        <taxon>Clostridia</taxon>
        <taxon>Eubacteriales</taxon>
        <taxon>Oscillospiraceae</taxon>
        <taxon>Oscillospiraceae incertae sedis</taxon>
        <taxon>Candidatus Egerieicola</taxon>
    </lineage>
</organism>
<dbReference type="InterPro" id="IPR014347">
    <property type="entry name" value="Tautomerase/MIF_sf"/>
</dbReference>
<reference evidence="1" key="2">
    <citation type="journal article" date="2021" name="PeerJ">
        <title>Extensive microbial diversity within the chicken gut microbiome revealed by metagenomics and culture.</title>
        <authorList>
            <person name="Gilroy R."/>
            <person name="Ravi A."/>
            <person name="Getino M."/>
            <person name="Pursley I."/>
            <person name="Horton D.L."/>
            <person name="Alikhan N.F."/>
            <person name="Baker D."/>
            <person name="Gharbi K."/>
            <person name="Hall N."/>
            <person name="Watson M."/>
            <person name="Adriaenssens E.M."/>
            <person name="Foster-Nyarko E."/>
            <person name="Jarju S."/>
            <person name="Secka A."/>
            <person name="Antonio M."/>
            <person name="Oren A."/>
            <person name="Chaudhuri R.R."/>
            <person name="La Ragione R."/>
            <person name="Hildebrand F."/>
            <person name="Pallen M.J."/>
        </authorList>
    </citation>
    <scope>NUCLEOTIDE SEQUENCE</scope>
    <source>
        <strain evidence="1">4509</strain>
    </source>
</reference>
<evidence type="ECO:0008006" key="3">
    <source>
        <dbReference type="Google" id="ProtNLM"/>
    </source>
</evidence>
<accession>A0A9D1LJM8</accession>
<dbReference type="Proteomes" id="UP000824082">
    <property type="component" value="Unassembled WGS sequence"/>
</dbReference>
<evidence type="ECO:0000313" key="1">
    <source>
        <dbReference type="EMBL" id="HIU41186.1"/>
    </source>
</evidence>
<dbReference type="EMBL" id="DVMX01000023">
    <property type="protein sequence ID" value="HIU41186.1"/>
    <property type="molecule type" value="Genomic_DNA"/>
</dbReference>
<gene>
    <name evidence="1" type="ORF">IAD19_01380</name>
</gene>
<dbReference type="InterPro" id="IPR001398">
    <property type="entry name" value="Macrophage_inhib_fac"/>
</dbReference>
<reference evidence="1" key="1">
    <citation type="submission" date="2020-10" db="EMBL/GenBank/DDBJ databases">
        <authorList>
            <person name="Gilroy R."/>
        </authorList>
    </citation>
    <scope>NUCLEOTIDE SEQUENCE</scope>
    <source>
        <strain evidence="1">4509</strain>
    </source>
</reference>
<proteinExistence type="predicted"/>